<dbReference type="AlphaFoldDB" id="H2ZND2"/>
<reference evidence="1" key="2">
    <citation type="submission" date="2025-08" db="UniProtKB">
        <authorList>
            <consortium name="Ensembl"/>
        </authorList>
    </citation>
    <scope>IDENTIFICATION</scope>
</reference>
<evidence type="ECO:0000313" key="2">
    <source>
        <dbReference type="Proteomes" id="UP000007875"/>
    </source>
</evidence>
<sequence>MSIAQLSRYTQNINPFISELHKHKTKFWASLLHLTLFMNRCVWVRWRHVLKVTANFISVGKNQKTSVREKPGKKIKRLVFPTQLVTIK</sequence>
<reference evidence="2" key="1">
    <citation type="submission" date="2003-08" db="EMBL/GenBank/DDBJ databases">
        <authorList>
            <person name="Birren B."/>
            <person name="Nusbaum C."/>
            <person name="Abebe A."/>
            <person name="Abouelleil A."/>
            <person name="Adekoya E."/>
            <person name="Ait-zahra M."/>
            <person name="Allen N."/>
            <person name="Allen T."/>
            <person name="An P."/>
            <person name="Anderson M."/>
            <person name="Anderson S."/>
            <person name="Arachchi H."/>
            <person name="Armbruster J."/>
            <person name="Bachantsang P."/>
            <person name="Baldwin J."/>
            <person name="Barry A."/>
            <person name="Bayul T."/>
            <person name="Blitshsteyn B."/>
            <person name="Bloom T."/>
            <person name="Blye J."/>
            <person name="Boguslavskiy L."/>
            <person name="Borowsky M."/>
            <person name="Boukhgalter B."/>
            <person name="Brunache A."/>
            <person name="Butler J."/>
            <person name="Calixte N."/>
            <person name="Calvo S."/>
            <person name="Camarata J."/>
            <person name="Campo K."/>
            <person name="Chang J."/>
            <person name="Cheshatsang Y."/>
            <person name="Citroen M."/>
            <person name="Collymore A."/>
            <person name="Considine T."/>
            <person name="Cook A."/>
            <person name="Cooke P."/>
            <person name="Corum B."/>
            <person name="Cuomo C."/>
            <person name="David R."/>
            <person name="Dawoe T."/>
            <person name="Degray S."/>
            <person name="Dodge S."/>
            <person name="Dooley K."/>
            <person name="Dorje P."/>
            <person name="Dorjee K."/>
            <person name="Dorris L."/>
            <person name="Duffey N."/>
            <person name="Dupes A."/>
            <person name="Elkins T."/>
            <person name="Engels R."/>
            <person name="Erickson J."/>
            <person name="Farina A."/>
            <person name="Faro S."/>
            <person name="Ferreira P."/>
            <person name="Fischer H."/>
            <person name="Fitzgerald M."/>
            <person name="Foley K."/>
            <person name="Gage D."/>
            <person name="Galagan J."/>
            <person name="Gearin G."/>
            <person name="Gnerre S."/>
            <person name="Gnirke A."/>
            <person name="Goyette A."/>
            <person name="Graham J."/>
            <person name="Grandbois E."/>
            <person name="Gyaltsen K."/>
            <person name="Hafez N."/>
            <person name="Hagopian D."/>
            <person name="Hagos B."/>
            <person name="Hall J."/>
            <person name="Hatcher B."/>
            <person name="Heller A."/>
            <person name="Higgins H."/>
            <person name="Honan T."/>
            <person name="Horn A."/>
            <person name="Houde N."/>
            <person name="Hughes L."/>
            <person name="Hulme W."/>
            <person name="Husby E."/>
            <person name="Iliev I."/>
            <person name="Jaffe D."/>
            <person name="Jones C."/>
            <person name="Kamal M."/>
            <person name="Kamat A."/>
            <person name="Kamvysselis M."/>
            <person name="Karlsson E."/>
            <person name="Kells C."/>
            <person name="Kieu A."/>
            <person name="Kisner P."/>
            <person name="Kodira C."/>
            <person name="Kulbokas E."/>
            <person name="Labutti K."/>
            <person name="Lama D."/>
            <person name="Landers T."/>
            <person name="Leger J."/>
            <person name="Levine S."/>
            <person name="Lewis D."/>
            <person name="Lewis T."/>
            <person name="Lindblad-toh K."/>
            <person name="Liu X."/>
            <person name="Lokyitsang T."/>
            <person name="Lokyitsang Y."/>
            <person name="Lucien O."/>
            <person name="Lui A."/>
            <person name="Ma L.J."/>
            <person name="Mabbitt R."/>
            <person name="Macdonald J."/>
            <person name="Maclean C."/>
            <person name="Major J."/>
            <person name="Manning J."/>
            <person name="Marabella R."/>
            <person name="Maru K."/>
            <person name="Matthews C."/>
            <person name="Mauceli E."/>
            <person name="Mccarthy M."/>
            <person name="Mcdonough S."/>
            <person name="Mcghee T."/>
            <person name="Meldrim J."/>
            <person name="Meneus L."/>
            <person name="Mesirov J."/>
            <person name="Mihalev A."/>
            <person name="Mihova T."/>
            <person name="Mikkelsen T."/>
            <person name="Mlenga V."/>
            <person name="Moru K."/>
            <person name="Mozes J."/>
            <person name="Mulrain L."/>
            <person name="Munson G."/>
            <person name="Naylor J."/>
            <person name="Newes C."/>
            <person name="Nguyen C."/>
            <person name="Nguyen N."/>
            <person name="Nguyen T."/>
            <person name="Nicol R."/>
            <person name="Nielsen C."/>
            <person name="Nizzari M."/>
            <person name="Norbu C."/>
            <person name="Norbu N."/>
            <person name="O'donnell P."/>
            <person name="Okoawo O."/>
            <person name="O'leary S."/>
            <person name="Omotosho B."/>
            <person name="O'neill K."/>
            <person name="Osman S."/>
            <person name="Parker S."/>
            <person name="Perrin D."/>
            <person name="Phunkhang P."/>
            <person name="Piqani B."/>
            <person name="Purcell S."/>
            <person name="Rachupka T."/>
            <person name="Ramasamy U."/>
            <person name="Rameau R."/>
            <person name="Ray V."/>
            <person name="Raymond C."/>
            <person name="Retta R."/>
            <person name="Richardson S."/>
            <person name="Rise C."/>
            <person name="Rodriguez J."/>
            <person name="Rogers J."/>
            <person name="Rogov P."/>
            <person name="Rutman M."/>
            <person name="Schupbach R."/>
            <person name="Seaman C."/>
            <person name="Settipalli S."/>
            <person name="Sharpe T."/>
            <person name="Sheridan J."/>
            <person name="Sherpa N."/>
            <person name="Shi J."/>
            <person name="Smirnov S."/>
            <person name="Smith C."/>
            <person name="Sougnez C."/>
            <person name="Spencer B."/>
            <person name="Stalker J."/>
            <person name="Stange-thomann N."/>
            <person name="Stavropoulos S."/>
            <person name="Stetson K."/>
            <person name="Stone C."/>
            <person name="Stone S."/>
            <person name="Stubbs M."/>
            <person name="Talamas J."/>
            <person name="Tchuinga P."/>
            <person name="Tenzing P."/>
            <person name="Tesfaye S."/>
            <person name="Theodore J."/>
            <person name="Thoulutsang Y."/>
            <person name="Topham K."/>
            <person name="Towey S."/>
            <person name="Tsamla T."/>
            <person name="Tsomo N."/>
            <person name="Vallee D."/>
            <person name="Vassiliev H."/>
            <person name="Venkataraman V."/>
            <person name="Vinson J."/>
            <person name="Vo A."/>
            <person name="Wade C."/>
            <person name="Wang S."/>
            <person name="Wangchuk T."/>
            <person name="Wangdi T."/>
            <person name="Whittaker C."/>
            <person name="Wilkinson J."/>
            <person name="Wu Y."/>
            <person name="Wyman D."/>
            <person name="Yadav S."/>
            <person name="Yang S."/>
            <person name="Yang X."/>
            <person name="Yeager S."/>
            <person name="Yee E."/>
            <person name="Young G."/>
            <person name="Zainoun J."/>
            <person name="Zembeck L."/>
            <person name="Zimmer A."/>
            <person name="Zody M."/>
            <person name="Lander E."/>
        </authorList>
    </citation>
    <scope>NUCLEOTIDE SEQUENCE [LARGE SCALE GENOMIC DNA]</scope>
</reference>
<keyword evidence="2" id="KW-1185">Reference proteome</keyword>
<reference evidence="1" key="3">
    <citation type="submission" date="2025-09" db="UniProtKB">
        <authorList>
            <consortium name="Ensembl"/>
        </authorList>
    </citation>
    <scope>IDENTIFICATION</scope>
</reference>
<proteinExistence type="predicted"/>
<dbReference type="HOGENOM" id="CLU_2468398_0_0_1"/>
<organism evidence="1 2">
    <name type="scientific">Ciona savignyi</name>
    <name type="common">Pacific transparent sea squirt</name>
    <dbReference type="NCBI Taxonomy" id="51511"/>
    <lineage>
        <taxon>Eukaryota</taxon>
        <taxon>Metazoa</taxon>
        <taxon>Chordata</taxon>
        <taxon>Tunicata</taxon>
        <taxon>Ascidiacea</taxon>
        <taxon>Phlebobranchia</taxon>
        <taxon>Cionidae</taxon>
        <taxon>Ciona</taxon>
    </lineage>
</organism>
<protein>
    <submittedName>
        <fullName evidence="1">Uncharacterized protein</fullName>
    </submittedName>
</protein>
<accession>H2ZND2</accession>
<name>H2ZND2_CIOSA</name>
<dbReference type="Proteomes" id="UP000007875">
    <property type="component" value="Unassembled WGS sequence"/>
</dbReference>
<dbReference type="InParanoid" id="H2ZND2"/>
<dbReference type="Ensembl" id="ENSCSAVT00000019305.1">
    <property type="protein sequence ID" value="ENSCSAVP00000019098.1"/>
    <property type="gene ID" value="ENSCSAVG00000011212.1"/>
</dbReference>
<evidence type="ECO:0000313" key="1">
    <source>
        <dbReference type="Ensembl" id="ENSCSAVP00000019098.1"/>
    </source>
</evidence>